<comment type="function">
    <text evidence="5">Essential component of the RMI complex, a complex that plays an important role in the processing of homologous recombination intermediates. It is required to regulate sister chromatid segregation and to limit DNA crossover. Essential for the stability, localization, and function of BLM, TOP3A, and complexes containing BLM. In the RMI complex, it is required to target BLM to chromatin and stress-induced nuclear foci and mitotic phosphorylation of BLM.</text>
</comment>
<dbReference type="Pfam" id="PF16100">
    <property type="entry name" value="RMI2"/>
    <property type="match status" value="1"/>
</dbReference>
<organism evidence="9">
    <name type="scientific">Callorhinchus milii</name>
    <name type="common">Ghost shark</name>
    <dbReference type="NCBI Taxonomy" id="7868"/>
    <lineage>
        <taxon>Eukaryota</taxon>
        <taxon>Metazoa</taxon>
        <taxon>Chordata</taxon>
        <taxon>Craniata</taxon>
        <taxon>Vertebrata</taxon>
        <taxon>Chondrichthyes</taxon>
        <taxon>Holocephali</taxon>
        <taxon>Chimaeriformes</taxon>
        <taxon>Callorhinchidae</taxon>
        <taxon>Callorhinchus</taxon>
    </lineage>
</organism>
<evidence type="ECO:0000256" key="8">
    <source>
        <dbReference type="ARBA" id="ARBA00069617"/>
    </source>
</evidence>
<dbReference type="GeneID" id="103186064"/>
<dbReference type="GO" id="GO:0043007">
    <property type="term" value="P:maintenance of rDNA"/>
    <property type="evidence" value="ECO:0007669"/>
    <property type="project" value="TreeGrafter"/>
</dbReference>
<evidence type="ECO:0000256" key="7">
    <source>
        <dbReference type="ARBA" id="ARBA00065114"/>
    </source>
</evidence>
<comment type="subunit">
    <text evidence="7">Component of the RMI complex, containing at least TOP3A, RMI1 and RMI2. The RMI complex interacts with BLM.</text>
</comment>
<dbReference type="GO" id="GO:0033045">
    <property type="term" value="P:regulation of sister chromatid segregation"/>
    <property type="evidence" value="ECO:0007669"/>
    <property type="project" value="TreeGrafter"/>
</dbReference>
<evidence type="ECO:0000313" key="11">
    <source>
        <dbReference type="Proteomes" id="UP000314986"/>
    </source>
</evidence>
<dbReference type="GO" id="GO:2000042">
    <property type="term" value="P:negative regulation of double-strand break repair via homologous recombination"/>
    <property type="evidence" value="ECO:0007669"/>
    <property type="project" value="TreeGrafter"/>
</dbReference>
<dbReference type="GO" id="GO:0003677">
    <property type="term" value="F:DNA binding"/>
    <property type="evidence" value="ECO:0007669"/>
    <property type="project" value="UniProtKB-KW"/>
</dbReference>
<accession>V9KIU7</accession>
<evidence type="ECO:0000313" key="9">
    <source>
        <dbReference type="EMBL" id="AFO97902.1"/>
    </source>
</evidence>
<dbReference type="InterPro" id="IPR012340">
    <property type="entry name" value="NA-bd_OB-fold"/>
</dbReference>
<keyword evidence="3" id="KW-0238">DNA-binding</keyword>
<sequence>MEPQPRGCGKLQSPPCKVLSGQLRHSASRQVRASGQEAWLLEREGSGRAPLDVSVVWMQGRVLDSRAQDNTTVQLRDETGTFTVTGAGAVPRGRPCISKGNYVMVMGILVSCSPEPLLRAVKVTDLSDDALHKSTWRLEVEDLQQNIP</sequence>
<dbReference type="Ensembl" id="ENSCMIT00000020353.1">
    <property type="protein sequence ID" value="ENSCMIP00000019981.1"/>
    <property type="gene ID" value="ENSCMIG00000009264.1"/>
</dbReference>
<dbReference type="InterPro" id="IPR032245">
    <property type="entry name" value="RMI2"/>
</dbReference>
<name>V9KIU7_CALMI</name>
<reference evidence="9 11" key="3">
    <citation type="journal article" date="2014" name="Nature">
        <title>Elephant shark genome provides unique insights into gnathostome evolution.</title>
        <authorList>
            <consortium name="International Elephant Shark Genome Sequencing Consortium"/>
            <person name="Venkatesh B."/>
            <person name="Lee A.P."/>
            <person name="Ravi V."/>
            <person name="Maurya A.K."/>
            <person name="Lian M.M."/>
            <person name="Swann J.B."/>
            <person name="Ohta Y."/>
            <person name="Flajnik M.F."/>
            <person name="Sutoh Y."/>
            <person name="Kasahara M."/>
            <person name="Hoon S."/>
            <person name="Gangu V."/>
            <person name="Roy S.W."/>
            <person name="Irimia M."/>
            <person name="Korzh V."/>
            <person name="Kondrychyn I."/>
            <person name="Lim Z.W."/>
            <person name="Tay B.H."/>
            <person name="Tohari S."/>
            <person name="Kong K.W."/>
            <person name="Ho S."/>
            <person name="Lorente-Galdos B."/>
            <person name="Quilez J."/>
            <person name="Marques-Bonet T."/>
            <person name="Raney B.J."/>
            <person name="Ingham P.W."/>
            <person name="Tay A."/>
            <person name="Hillier L.W."/>
            <person name="Minx P."/>
            <person name="Boehm T."/>
            <person name="Wilson R.K."/>
            <person name="Brenner S."/>
            <person name="Warren W.C."/>
        </authorList>
    </citation>
    <scope>NUCLEOTIDE SEQUENCE</scope>
    <source>
        <tissue evidence="9">Testis</tissue>
    </source>
</reference>
<evidence type="ECO:0000256" key="3">
    <source>
        <dbReference type="ARBA" id="ARBA00023125"/>
    </source>
</evidence>
<dbReference type="GO" id="GO:0006260">
    <property type="term" value="P:DNA replication"/>
    <property type="evidence" value="ECO:0007669"/>
    <property type="project" value="UniProtKB-KW"/>
</dbReference>
<proteinExistence type="evidence at transcript level"/>
<dbReference type="GO" id="GO:0016607">
    <property type="term" value="C:nuclear speck"/>
    <property type="evidence" value="ECO:0007669"/>
    <property type="project" value="TreeGrafter"/>
</dbReference>
<dbReference type="GeneTree" id="ENSGT00390000001653"/>
<dbReference type="AlphaFoldDB" id="V9KIU7"/>
<comment type="similarity">
    <text evidence="6">Belongs to the RMI2 family.</text>
</comment>
<dbReference type="PANTHER" id="PTHR33962">
    <property type="entry name" value="RECQ-MEDIATED GENOME INSTABILITY PROTEIN 2 RMI2"/>
    <property type="match status" value="1"/>
</dbReference>
<dbReference type="PANTHER" id="PTHR33962:SF1">
    <property type="entry name" value="RECQ-MEDIATED GENOME INSTABILITY PROTEIN 2"/>
    <property type="match status" value="1"/>
</dbReference>
<dbReference type="Gene3D" id="2.40.50.140">
    <property type="entry name" value="Nucleic acid-binding proteins"/>
    <property type="match status" value="1"/>
</dbReference>
<evidence type="ECO:0000256" key="5">
    <source>
        <dbReference type="ARBA" id="ARBA00055932"/>
    </source>
</evidence>
<evidence type="ECO:0000256" key="1">
    <source>
        <dbReference type="ARBA" id="ARBA00004123"/>
    </source>
</evidence>
<dbReference type="RefSeq" id="XP_007903072.1">
    <property type="nucleotide sequence ID" value="XM_007904881.2"/>
</dbReference>
<evidence type="ECO:0000256" key="2">
    <source>
        <dbReference type="ARBA" id="ARBA00022705"/>
    </source>
</evidence>
<dbReference type="STRING" id="7868.ENSCMIP00000019981"/>
<evidence type="ECO:0000256" key="4">
    <source>
        <dbReference type="ARBA" id="ARBA00023242"/>
    </source>
</evidence>
<dbReference type="OrthoDB" id="10024265at2759"/>
<dbReference type="KEGG" id="cmk:103186064"/>
<comment type="subcellular location">
    <subcellularLocation>
        <location evidence="1">Nucleus</location>
    </subcellularLocation>
</comment>
<dbReference type="GO" id="GO:0006281">
    <property type="term" value="P:DNA repair"/>
    <property type="evidence" value="ECO:0007669"/>
    <property type="project" value="TreeGrafter"/>
</dbReference>
<reference evidence="10" key="4">
    <citation type="submission" date="2025-05" db="UniProtKB">
        <authorList>
            <consortium name="Ensembl"/>
        </authorList>
    </citation>
    <scope>IDENTIFICATION</scope>
</reference>
<protein>
    <recommendedName>
        <fullName evidence="8">RecQ-mediated genome instability protein 2</fullName>
    </recommendedName>
</protein>
<dbReference type="OMA" id="RVSLVWM"/>
<reference evidence="11" key="1">
    <citation type="journal article" date="2006" name="Science">
        <title>Ancient noncoding elements conserved in the human genome.</title>
        <authorList>
            <person name="Venkatesh B."/>
            <person name="Kirkness E.F."/>
            <person name="Loh Y.H."/>
            <person name="Halpern A.L."/>
            <person name="Lee A.P."/>
            <person name="Johnson J."/>
            <person name="Dandona N."/>
            <person name="Viswanathan L.D."/>
            <person name="Tay A."/>
            <person name="Venter J.C."/>
            <person name="Strausberg R.L."/>
            <person name="Brenner S."/>
        </authorList>
    </citation>
    <scope>NUCLEOTIDE SEQUENCE [LARGE SCALE GENOMIC DNA]</scope>
</reference>
<keyword evidence="4" id="KW-0539">Nucleus</keyword>
<reference evidence="11" key="2">
    <citation type="journal article" date="2007" name="PLoS Biol.">
        <title>Survey sequencing and comparative analysis of the elephant shark (Callorhinchus milii) genome.</title>
        <authorList>
            <person name="Venkatesh B."/>
            <person name="Kirkness E.F."/>
            <person name="Loh Y.H."/>
            <person name="Halpern A.L."/>
            <person name="Lee A.P."/>
            <person name="Johnson J."/>
            <person name="Dandona N."/>
            <person name="Viswanathan L.D."/>
            <person name="Tay A."/>
            <person name="Venter J.C."/>
            <person name="Strausberg R.L."/>
            <person name="Brenner S."/>
        </authorList>
    </citation>
    <scope>NUCLEOTIDE SEQUENCE [LARGE SCALE GENOMIC DNA]</scope>
</reference>
<evidence type="ECO:0000256" key="6">
    <source>
        <dbReference type="ARBA" id="ARBA00061240"/>
    </source>
</evidence>
<gene>
    <name evidence="10" type="primary">rmi2</name>
</gene>
<keyword evidence="11" id="KW-1185">Reference proteome</keyword>
<evidence type="ECO:0000313" key="10">
    <source>
        <dbReference type="Ensembl" id="ENSCMIP00000019981.1"/>
    </source>
</evidence>
<dbReference type="GO" id="GO:0005829">
    <property type="term" value="C:cytosol"/>
    <property type="evidence" value="ECO:0007669"/>
    <property type="project" value="TreeGrafter"/>
</dbReference>
<dbReference type="FunFam" id="2.40.50.140:FF:000224">
    <property type="entry name" value="RecQ mediated genome instability 2"/>
    <property type="match status" value="1"/>
</dbReference>
<keyword evidence="2" id="KW-0235">DNA replication</keyword>
<dbReference type="EMBL" id="JW865385">
    <property type="protein sequence ID" value="AFO97902.1"/>
    <property type="molecule type" value="mRNA"/>
</dbReference>
<dbReference type="Proteomes" id="UP000314986">
    <property type="component" value="Unassembled WGS sequence"/>
</dbReference>
<dbReference type="CTD" id="116028"/>